<gene>
    <name evidence="1" type="ORF">ACOLOM_LOCUS12166</name>
</gene>
<evidence type="ECO:0000313" key="1">
    <source>
        <dbReference type="EMBL" id="CAG8740820.1"/>
    </source>
</evidence>
<accession>A0ACA9QBC2</accession>
<keyword evidence="2" id="KW-1185">Reference proteome</keyword>
<name>A0ACA9QBC2_9GLOM</name>
<dbReference type="EMBL" id="CAJVPT010047819">
    <property type="protein sequence ID" value="CAG8740820.1"/>
    <property type="molecule type" value="Genomic_DNA"/>
</dbReference>
<dbReference type="Proteomes" id="UP000789525">
    <property type="component" value="Unassembled WGS sequence"/>
</dbReference>
<feature type="non-terminal residue" evidence="1">
    <location>
        <position position="154"/>
    </location>
</feature>
<sequence>MATEIYGRVVVCSSAAGAPFFQTSSKSCLGRLTVPSILVEHSDGLLLVYLYQNEAYWHSYQQNRTNVPLHAPALRRGEQVDPCQTEYAVNKAGKDKAESGSSQDIYGAVSTNATLRNTADSAYLANGVCSPCQHRFGPNDQRTHKEMELSGQIK</sequence>
<reference evidence="1" key="1">
    <citation type="submission" date="2021-06" db="EMBL/GenBank/DDBJ databases">
        <authorList>
            <person name="Kallberg Y."/>
            <person name="Tangrot J."/>
            <person name="Rosling A."/>
        </authorList>
    </citation>
    <scope>NUCLEOTIDE SEQUENCE</scope>
    <source>
        <strain evidence="1">CL356</strain>
    </source>
</reference>
<organism evidence="1 2">
    <name type="scientific">Acaulospora colombiana</name>
    <dbReference type="NCBI Taxonomy" id="27376"/>
    <lineage>
        <taxon>Eukaryota</taxon>
        <taxon>Fungi</taxon>
        <taxon>Fungi incertae sedis</taxon>
        <taxon>Mucoromycota</taxon>
        <taxon>Glomeromycotina</taxon>
        <taxon>Glomeromycetes</taxon>
        <taxon>Diversisporales</taxon>
        <taxon>Acaulosporaceae</taxon>
        <taxon>Acaulospora</taxon>
    </lineage>
</organism>
<evidence type="ECO:0000313" key="2">
    <source>
        <dbReference type="Proteomes" id="UP000789525"/>
    </source>
</evidence>
<protein>
    <submittedName>
        <fullName evidence="1">3070_t:CDS:1</fullName>
    </submittedName>
</protein>
<comment type="caution">
    <text evidence="1">The sequence shown here is derived from an EMBL/GenBank/DDBJ whole genome shotgun (WGS) entry which is preliminary data.</text>
</comment>
<proteinExistence type="predicted"/>